<evidence type="ECO:0000256" key="5">
    <source>
        <dbReference type="ARBA" id="ARBA00017322"/>
    </source>
</evidence>
<dbReference type="EMBL" id="LKHP01000012">
    <property type="protein sequence ID" value="KRQ86269.1"/>
    <property type="molecule type" value="Genomic_DNA"/>
</dbReference>
<dbReference type="PATRIC" id="fig|908809.3.peg.1895"/>
<dbReference type="GO" id="GO:0046983">
    <property type="term" value="F:protein dimerization activity"/>
    <property type="evidence" value="ECO:0007669"/>
    <property type="project" value="InterPro"/>
</dbReference>
<evidence type="ECO:0000256" key="15">
    <source>
        <dbReference type="ARBA" id="ARBA00030800"/>
    </source>
</evidence>
<keyword evidence="10 18" id="KW-0418">Kinase</keyword>
<evidence type="ECO:0000256" key="7">
    <source>
        <dbReference type="ARBA" id="ARBA00022490"/>
    </source>
</evidence>
<sequence length="390" mass="45179">MPKIDIVEINNIIRKIIDNIMNSKEAIVNIIDNIRKEQESLMFEIAKLKNDIIKIIDEVDHLEKLDKQMRKRLVEVSSDFSRYTEKDIREVYERAYEIRGNLMSRIQEEKHLREKRDALELQLRKLDENIKSAEKVISQISVALKFLEGDILPAFEIDDKESEMLLGIKILEAQEYERARIARDIHDGPAQYVASAVMRADFLPKVIMKDIEEGLKEIDDLKIILKKALKEIRDTIFDLRPMSFDDLGLIQTIQEHVKSIIEETNININLRLKPVNDEIEPIIQIAAYRMIQEILNNIKKHSKARNVDVKLDYGMKYLMIVITDDGIGFDVEETLKKVKTTGENYGLLGIIDRVNQLQGEFHIVSKMGNGTTFKIKLPVNRGVIQDEGKD</sequence>
<evidence type="ECO:0000259" key="17">
    <source>
        <dbReference type="PROSITE" id="PS50109"/>
    </source>
</evidence>
<dbReference type="InterPro" id="IPR004358">
    <property type="entry name" value="Sig_transdc_His_kin-like_C"/>
</dbReference>
<dbReference type="AlphaFoldDB" id="A0A0R3JVE9"/>
<comment type="function">
    <text evidence="14">Member of the two-component regulatory system NreB/NreC involved in the control of dissimilatory nitrate/nitrite reduction in response to oxygen. NreB functions as a direct oxygen sensor histidine kinase which is autophosphorylated, in the absence of oxygen, probably at the conserved histidine residue, and transfers its phosphate group probably to a conserved aspartate residue of NreC. NreB/NreC activates the expression of the nitrate (narGHJI) and nitrite (nir) reductase operons, as well as the putative nitrate transporter gene narT.</text>
</comment>
<protein>
    <recommendedName>
        <fullName evidence="5">Oxygen sensor histidine kinase NreB</fullName>
        <ecNumber evidence="4">2.7.13.3</ecNumber>
    </recommendedName>
    <alternativeName>
        <fullName evidence="15">Nitrogen regulation protein B</fullName>
    </alternativeName>
</protein>
<keyword evidence="6" id="KW-0004">4Fe-4S</keyword>
<keyword evidence="19" id="KW-1185">Reference proteome</keyword>
<evidence type="ECO:0000256" key="13">
    <source>
        <dbReference type="ARBA" id="ARBA00023014"/>
    </source>
</evidence>
<keyword evidence="9" id="KW-0479">Metal-binding</keyword>
<dbReference type="STRING" id="908809.ABG79_01892"/>
<dbReference type="Gene3D" id="1.20.5.1930">
    <property type="match status" value="1"/>
</dbReference>
<dbReference type="Pfam" id="PF02518">
    <property type="entry name" value="HATPase_c"/>
    <property type="match status" value="1"/>
</dbReference>
<dbReference type="PANTHER" id="PTHR24421:SF55">
    <property type="entry name" value="SENSOR HISTIDINE KINASE YDFH"/>
    <property type="match status" value="1"/>
</dbReference>
<evidence type="ECO:0000256" key="4">
    <source>
        <dbReference type="ARBA" id="ARBA00012438"/>
    </source>
</evidence>
<dbReference type="InterPro" id="IPR050482">
    <property type="entry name" value="Sensor_HK_TwoCompSys"/>
</dbReference>
<dbReference type="Pfam" id="PF05384">
    <property type="entry name" value="DegS"/>
    <property type="match status" value="1"/>
</dbReference>
<evidence type="ECO:0000256" key="8">
    <source>
        <dbReference type="ARBA" id="ARBA00022679"/>
    </source>
</evidence>
<dbReference type="PRINTS" id="PR00344">
    <property type="entry name" value="BCTRLSENSOR"/>
</dbReference>
<comment type="catalytic activity">
    <reaction evidence="1">
        <text>ATP + protein L-histidine = ADP + protein N-phospho-L-histidine.</text>
        <dbReference type="EC" id="2.7.13.3"/>
    </reaction>
</comment>
<comment type="cofactor">
    <cofactor evidence="2">
        <name>[4Fe-4S] cluster</name>
        <dbReference type="ChEBI" id="CHEBI:49883"/>
    </cofactor>
</comment>
<dbReference type="GO" id="GO:0005737">
    <property type="term" value="C:cytoplasm"/>
    <property type="evidence" value="ECO:0007669"/>
    <property type="project" value="UniProtKB-SubCell"/>
</dbReference>
<keyword evidence="16" id="KW-0175">Coiled coil</keyword>
<evidence type="ECO:0000256" key="2">
    <source>
        <dbReference type="ARBA" id="ARBA00001966"/>
    </source>
</evidence>
<dbReference type="OrthoDB" id="9781904at2"/>
<dbReference type="PANTHER" id="PTHR24421">
    <property type="entry name" value="NITRATE/NITRITE SENSOR PROTEIN NARX-RELATED"/>
    <property type="match status" value="1"/>
</dbReference>
<evidence type="ECO:0000256" key="3">
    <source>
        <dbReference type="ARBA" id="ARBA00004496"/>
    </source>
</evidence>
<dbReference type="Proteomes" id="UP000052015">
    <property type="component" value="Unassembled WGS sequence"/>
</dbReference>
<dbReference type="GO" id="GO:0046872">
    <property type="term" value="F:metal ion binding"/>
    <property type="evidence" value="ECO:0007669"/>
    <property type="project" value="UniProtKB-KW"/>
</dbReference>
<dbReference type="PROSITE" id="PS50109">
    <property type="entry name" value="HIS_KIN"/>
    <property type="match status" value="1"/>
</dbReference>
<dbReference type="CDD" id="cd16917">
    <property type="entry name" value="HATPase_UhpB-NarQ-NarX-like"/>
    <property type="match status" value="1"/>
</dbReference>
<organism evidence="18 19">
    <name type="scientific">Caloramator mitchellensis</name>
    <dbReference type="NCBI Taxonomy" id="908809"/>
    <lineage>
        <taxon>Bacteria</taxon>
        <taxon>Bacillati</taxon>
        <taxon>Bacillota</taxon>
        <taxon>Clostridia</taxon>
        <taxon>Eubacteriales</taxon>
        <taxon>Clostridiaceae</taxon>
        <taxon>Caloramator</taxon>
    </lineage>
</organism>
<evidence type="ECO:0000256" key="16">
    <source>
        <dbReference type="SAM" id="Coils"/>
    </source>
</evidence>
<feature type="domain" description="Histidine kinase" evidence="17">
    <location>
        <begin position="217"/>
        <end position="381"/>
    </location>
</feature>
<dbReference type="InterPro" id="IPR011712">
    <property type="entry name" value="Sig_transdc_His_kin_sub3_dim/P"/>
</dbReference>
<dbReference type="SMART" id="SM00387">
    <property type="entry name" value="HATPase_c"/>
    <property type="match status" value="1"/>
</dbReference>
<proteinExistence type="predicted"/>
<evidence type="ECO:0000256" key="11">
    <source>
        <dbReference type="ARBA" id="ARBA00023004"/>
    </source>
</evidence>
<dbReference type="SUPFAM" id="SSF55874">
    <property type="entry name" value="ATPase domain of HSP90 chaperone/DNA topoisomerase II/histidine kinase"/>
    <property type="match status" value="1"/>
</dbReference>
<dbReference type="GO" id="GO:0000155">
    <property type="term" value="F:phosphorelay sensor kinase activity"/>
    <property type="evidence" value="ECO:0007669"/>
    <property type="project" value="InterPro"/>
</dbReference>
<comment type="caution">
    <text evidence="18">The sequence shown here is derived from an EMBL/GenBank/DDBJ whole genome shotgun (WGS) entry which is preliminary data.</text>
</comment>
<dbReference type="InterPro" id="IPR003594">
    <property type="entry name" value="HATPase_dom"/>
</dbReference>
<name>A0A0R3JVE9_CALMK</name>
<dbReference type="InterPro" id="IPR008595">
    <property type="entry name" value="DegS"/>
</dbReference>
<evidence type="ECO:0000313" key="19">
    <source>
        <dbReference type="Proteomes" id="UP000052015"/>
    </source>
</evidence>
<dbReference type="InterPro" id="IPR036890">
    <property type="entry name" value="HATPase_C_sf"/>
</dbReference>
<keyword evidence="12" id="KW-0902">Two-component regulatory system</keyword>
<accession>A0A0R3JVE9</accession>
<dbReference type="RefSeq" id="WP_057979212.1">
    <property type="nucleotide sequence ID" value="NZ_LKHP01000012.1"/>
</dbReference>
<evidence type="ECO:0000256" key="6">
    <source>
        <dbReference type="ARBA" id="ARBA00022485"/>
    </source>
</evidence>
<feature type="coiled-coil region" evidence="16">
    <location>
        <begin position="31"/>
        <end position="65"/>
    </location>
</feature>
<evidence type="ECO:0000256" key="14">
    <source>
        <dbReference type="ARBA" id="ARBA00024827"/>
    </source>
</evidence>
<feature type="coiled-coil region" evidence="16">
    <location>
        <begin position="109"/>
        <end position="143"/>
    </location>
</feature>
<dbReference type="EC" id="2.7.13.3" evidence="4"/>
<reference evidence="18 19" key="1">
    <citation type="submission" date="2015-09" db="EMBL/GenBank/DDBJ databases">
        <title>Draft genome sequence of a Caloramator mitchellensis, a moderate thermophile from the Great Artesian Basin of Australia.</title>
        <authorList>
            <person name="Patel B.K."/>
        </authorList>
    </citation>
    <scope>NUCLEOTIDE SEQUENCE [LARGE SCALE GENOMIC DNA]</scope>
    <source>
        <strain evidence="18 19">VF08</strain>
    </source>
</reference>
<comment type="subcellular location">
    <subcellularLocation>
        <location evidence="3">Cytoplasm</location>
    </subcellularLocation>
</comment>
<dbReference type="Pfam" id="PF07730">
    <property type="entry name" value="HisKA_3"/>
    <property type="match status" value="1"/>
</dbReference>
<evidence type="ECO:0000256" key="10">
    <source>
        <dbReference type="ARBA" id="ARBA00022777"/>
    </source>
</evidence>
<keyword evidence="13" id="KW-0411">Iron-sulfur</keyword>
<dbReference type="InterPro" id="IPR005467">
    <property type="entry name" value="His_kinase_dom"/>
</dbReference>
<evidence type="ECO:0000313" key="18">
    <source>
        <dbReference type="EMBL" id="KRQ86269.1"/>
    </source>
</evidence>
<dbReference type="GO" id="GO:0016020">
    <property type="term" value="C:membrane"/>
    <property type="evidence" value="ECO:0007669"/>
    <property type="project" value="InterPro"/>
</dbReference>
<gene>
    <name evidence="18" type="primary">degS</name>
    <name evidence="18" type="ORF">ABG79_01892</name>
</gene>
<keyword evidence="11" id="KW-0408">Iron</keyword>
<keyword evidence="8 18" id="KW-0808">Transferase</keyword>
<evidence type="ECO:0000256" key="9">
    <source>
        <dbReference type="ARBA" id="ARBA00022723"/>
    </source>
</evidence>
<dbReference type="Gene3D" id="3.30.565.10">
    <property type="entry name" value="Histidine kinase-like ATPase, C-terminal domain"/>
    <property type="match status" value="1"/>
</dbReference>
<evidence type="ECO:0000256" key="1">
    <source>
        <dbReference type="ARBA" id="ARBA00000085"/>
    </source>
</evidence>
<keyword evidence="7" id="KW-0963">Cytoplasm</keyword>
<dbReference type="GO" id="GO:0051539">
    <property type="term" value="F:4 iron, 4 sulfur cluster binding"/>
    <property type="evidence" value="ECO:0007669"/>
    <property type="project" value="UniProtKB-KW"/>
</dbReference>
<evidence type="ECO:0000256" key="12">
    <source>
        <dbReference type="ARBA" id="ARBA00023012"/>
    </source>
</evidence>